<reference evidence="9" key="2">
    <citation type="journal article" date="2023" name="Proc. Natl. Acad. Sci. U.S.A.">
        <title>A global phylogenomic analysis of the shiitake genus Lentinula.</title>
        <authorList>
            <person name="Sierra-Patev S."/>
            <person name="Min B."/>
            <person name="Naranjo-Ortiz M."/>
            <person name="Looney B."/>
            <person name="Konkel Z."/>
            <person name="Slot J.C."/>
            <person name="Sakamoto Y."/>
            <person name="Steenwyk J.L."/>
            <person name="Rokas A."/>
            <person name="Carro J."/>
            <person name="Camarero S."/>
            <person name="Ferreira P."/>
            <person name="Molpeceres G."/>
            <person name="Ruiz-Duenas F.J."/>
            <person name="Serrano A."/>
            <person name="Henrissat B."/>
            <person name="Drula E."/>
            <person name="Hughes K.W."/>
            <person name="Mata J.L."/>
            <person name="Ishikawa N.K."/>
            <person name="Vargas-Isla R."/>
            <person name="Ushijima S."/>
            <person name="Smith C.A."/>
            <person name="Donoghue J."/>
            <person name="Ahrendt S."/>
            <person name="Andreopoulos W."/>
            <person name="He G."/>
            <person name="LaButti K."/>
            <person name="Lipzen A."/>
            <person name="Ng V."/>
            <person name="Riley R."/>
            <person name="Sandor L."/>
            <person name="Barry K."/>
            <person name="Martinez A.T."/>
            <person name="Xiao Y."/>
            <person name="Gibbons J.G."/>
            <person name="Terashima K."/>
            <person name="Grigoriev I.V."/>
            <person name="Hibbett D."/>
        </authorList>
    </citation>
    <scope>NUCLEOTIDE SEQUENCE</scope>
    <source>
        <strain evidence="9">Sp2 HRB7682 ss15</strain>
    </source>
</reference>
<dbReference type="GO" id="GO:0006357">
    <property type="term" value="P:regulation of transcription by RNA polymerase II"/>
    <property type="evidence" value="ECO:0007669"/>
    <property type="project" value="TreeGrafter"/>
</dbReference>
<dbReference type="InterPro" id="IPR001841">
    <property type="entry name" value="Znf_RING"/>
</dbReference>
<organism evidence="9 10">
    <name type="scientific">Lentinula lateritia</name>
    <dbReference type="NCBI Taxonomy" id="40482"/>
    <lineage>
        <taxon>Eukaryota</taxon>
        <taxon>Fungi</taxon>
        <taxon>Dikarya</taxon>
        <taxon>Basidiomycota</taxon>
        <taxon>Agaricomycotina</taxon>
        <taxon>Agaricomycetes</taxon>
        <taxon>Agaricomycetidae</taxon>
        <taxon>Agaricales</taxon>
        <taxon>Marasmiineae</taxon>
        <taxon>Omphalotaceae</taxon>
        <taxon>Lentinula</taxon>
    </lineage>
</organism>
<dbReference type="GO" id="GO:0061575">
    <property type="term" value="F:cyclin-dependent protein serine/threonine kinase activator activity"/>
    <property type="evidence" value="ECO:0007669"/>
    <property type="project" value="InterPro"/>
</dbReference>
<sequence>MANFEKSGSTKPFTSKEKPELQFLTLTSTTMATKSNYGWLQGRTVRKGGHSSSNSHTRSSTPQVQSTSTTIFGGGIKDPSGRTSEYFSMDDQCPVCKSDRYLNPKLRLLCNRCESCIDRLFTLGPAPCPICNKVLRKLAFSPQTFEDLGVEKEVAVRRRIAKEFNKRLEDFDDLRSYNDYLEEVEDIAFNLINNIDILATEARIAAYKAANAALTSLNLQREEAEALALKEQEDLERREREARAAQLAQQEQQERDERQREERELIDKLETSQKDAHKIVAKSRIAAAKRSSARAASSSANSGLLGMSFGADYAKLLKTRTNKVTNNVPDEPHVPFQDDWYAYDDLYTVRVDGYDDIISEAVRKDREGIMRAGGYKVEEAWNRALLTAVAGLDVVPLSGSDEPKSLGDADVVMDSV</sequence>
<dbReference type="InterPro" id="IPR004575">
    <property type="entry name" value="MAT1/Tfb3"/>
</dbReference>
<evidence type="ECO:0000256" key="3">
    <source>
        <dbReference type="ARBA" id="ARBA00023242"/>
    </source>
</evidence>
<dbReference type="SUPFAM" id="SSF57850">
    <property type="entry name" value="RING/U-box"/>
    <property type="match status" value="1"/>
</dbReference>
<dbReference type="Proteomes" id="UP001150238">
    <property type="component" value="Unassembled WGS sequence"/>
</dbReference>
<evidence type="ECO:0000313" key="9">
    <source>
        <dbReference type="EMBL" id="KAJ4464676.1"/>
    </source>
</evidence>
<dbReference type="Pfam" id="PF17121">
    <property type="entry name" value="zf-C3HC4_5"/>
    <property type="match status" value="1"/>
</dbReference>
<dbReference type="Pfam" id="PF06391">
    <property type="entry name" value="MAT1"/>
    <property type="match status" value="1"/>
</dbReference>
<keyword evidence="9" id="KW-0418">Kinase</keyword>
<dbReference type="Gene3D" id="3.30.40.10">
    <property type="entry name" value="Zinc/RING finger domain, C3HC4 (zinc finger)"/>
    <property type="match status" value="1"/>
</dbReference>
<gene>
    <name evidence="9" type="ORF">C8J55DRAFT_566772</name>
</gene>
<dbReference type="PANTHER" id="PTHR12683:SF13">
    <property type="entry name" value="CDK-ACTIVATING KINASE ASSEMBLY FACTOR MAT1"/>
    <property type="match status" value="1"/>
</dbReference>
<comment type="subcellular location">
    <subcellularLocation>
        <location evidence="1">Nucleus</location>
    </subcellularLocation>
</comment>
<evidence type="ECO:0000313" key="10">
    <source>
        <dbReference type="Proteomes" id="UP001150238"/>
    </source>
</evidence>
<accession>A0A9W8ZRT9</accession>
<dbReference type="NCBIfam" id="TIGR00570">
    <property type="entry name" value="cdk7"/>
    <property type="match status" value="1"/>
</dbReference>
<feature type="domain" description="RING-type" evidence="8">
    <location>
        <begin position="90"/>
        <end position="131"/>
    </location>
</feature>
<dbReference type="InterPro" id="IPR015877">
    <property type="entry name" value="MAT1_centre"/>
</dbReference>
<comment type="caution">
    <text evidence="9">The sequence shown here is derived from an EMBL/GenBank/DDBJ whole genome shotgun (WGS) entry which is preliminary data.</text>
</comment>
<protein>
    <recommendedName>
        <fullName evidence="2">RNA polymerase II transcription factor B subunit 3</fullName>
    </recommendedName>
    <alternativeName>
        <fullName evidence="5">RNA polymerase II transcription factor B 38 kDa subunit</fullName>
    </alternativeName>
    <alternativeName>
        <fullName evidence="4">RNA polymerase II transcription factor B p38 subunit</fullName>
    </alternativeName>
</protein>
<dbReference type="GO" id="GO:0016301">
    <property type="term" value="F:kinase activity"/>
    <property type="evidence" value="ECO:0007669"/>
    <property type="project" value="UniProtKB-KW"/>
</dbReference>
<proteinExistence type="predicted"/>
<feature type="domain" description="MAT1 centre" evidence="7">
    <location>
        <begin position="135"/>
        <end position="300"/>
    </location>
</feature>
<evidence type="ECO:0000256" key="6">
    <source>
        <dbReference type="SAM" id="MobiDB-lite"/>
    </source>
</evidence>
<evidence type="ECO:0000256" key="1">
    <source>
        <dbReference type="ARBA" id="ARBA00004123"/>
    </source>
</evidence>
<dbReference type="InterPro" id="IPR013083">
    <property type="entry name" value="Znf_RING/FYVE/PHD"/>
</dbReference>
<evidence type="ECO:0000256" key="5">
    <source>
        <dbReference type="ARBA" id="ARBA00033277"/>
    </source>
</evidence>
<dbReference type="AlphaFoldDB" id="A0A9W8ZRT9"/>
<evidence type="ECO:0000256" key="4">
    <source>
        <dbReference type="ARBA" id="ARBA00029873"/>
    </source>
</evidence>
<dbReference type="EMBL" id="JANVFS010000057">
    <property type="protein sequence ID" value="KAJ4464676.1"/>
    <property type="molecule type" value="Genomic_DNA"/>
</dbReference>
<feature type="region of interest" description="Disordered" evidence="6">
    <location>
        <begin position="239"/>
        <end position="269"/>
    </location>
</feature>
<reference evidence="9" key="1">
    <citation type="submission" date="2022-08" db="EMBL/GenBank/DDBJ databases">
        <authorList>
            <consortium name="DOE Joint Genome Institute"/>
            <person name="Min B."/>
            <person name="Riley R."/>
            <person name="Sierra-Patev S."/>
            <person name="Naranjo-Ortiz M."/>
            <person name="Looney B."/>
            <person name="Konkel Z."/>
            <person name="Slot J.C."/>
            <person name="Sakamoto Y."/>
            <person name="Steenwyk J.L."/>
            <person name="Rokas A."/>
            <person name="Carro J."/>
            <person name="Camarero S."/>
            <person name="Ferreira P."/>
            <person name="Molpeceres G."/>
            <person name="Ruiz-Duenas F.J."/>
            <person name="Serrano A."/>
            <person name="Henrissat B."/>
            <person name="Drula E."/>
            <person name="Hughes K.W."/>
            <person name="Mata J.L."/>
            <person name="Ishikawa N.K."/>
            <person name="Vargas-Isla R."/>
            <person name="Ushijima S."/>
            <person name="Smith C.A."/>
            <person name="Ahrendt S."/>
            <person name="Andreopoulos W."/>
            <person name="He G."/>
            <person name="Labutti K."/>
            <person name="Lipzen A."/>
            <person name="Ng V."/>
            <person name="Sandor L."/>
            <person name="Barry K."/>
            <person name="Martinez A.T."/>
            <person name="Xiao Y."/>
            <person name="Gibbons J.G."/>
            <person name="Terashima K."/>
            <person name="Hibbett D.S."/>
            <person name="Grigoriev I.V."/>
        </authorList>
    </citation>
    <scope>NUCLEOTIDE SEQUENCE</scope>
    <source>
        <strain evidence="9">Sp2 HRB7682 ss15</strain>
    </source>
</reference>
<dbReference type="PANTHER" id="PTHR12683">
    <property type="entry name" value="CDK-ACTIVATING KINASE ASSEMBLY FACTOR MAT1"/>
    <property type="match status" value="1"/>
</dbReference>
<feature type="compositionally biased region" description="Low complexity" evidence="6">
    <location>
        <begin position="50"/>
        <end position="70"/>
    </location>
</feature>
<evidence type="ECO:0000259" key="7">
    <source>
        <dbReference type="Pfam" id="PF06391"/>
    </source>
</evidence>
<dbReference type="GO" id="GO:0006289">
    <property type="term" value="P:nucleotide-excision repair"/>
    <property type="evidence" value="ECO:0007669"/>
    <property type="project" value="InterPro"/>
</dbReference>
<name>A0A9W8ZRT9_9AGAR</name>
<feature type="compositionally biased region" description="Basic and acidic residues" evidence="6">
    <location>
        <begin position="252"/>
        <end position="269"/>
    </location>
</feature>
<feature type="region of interest" description="Disordered" evidence="6">
    <location>
        <begin position="43"/>
        <end position="77"/>
    </location>
</feature>
<dbReference type="GO" id="GO:0005675">
    <property type="term" value="C:transcription factor TFIIH holo complex"/>
    <property type="evidence" value="ECO:0007669"/>
    <property type="project" value="InterPro"/>
</dbReference>
<evidence type="ECO:0000259" key="8">
    <source>
        <dbReference type="Pfam" id="PF17121"/>
    </source>
</evidence>
<keyword evidence="9" id="KW-0808">Transferase</keyword>
<evidence type="ECO:0000256" key="2">
    <source>
        <dbReference type="ARBA" id="ARBA00022257"/>
    </source>
</evidence>
<keyword evidence="3" id="KW-0539">Nucleus</keyword>